<reference evidence="2" key="2">
    <citation type="submission" date="2015-05" db="EMBL/GenBank/DDBJ databases">
        <title>Complete genome sequence of Corynebacterium uterequi DSM 45634, isolated from the uterus of a maiden mare.</title>
        <authorList>
            <person name="Ruckert C."/>
            <person name="Albersmeier A."/>
            <person name="Winkler A."/>
            <person name="Tauch A."/>
        </authorList>
    </citation>
    <scope>NUCLEOTIDE SEQUENCE [LARGE SCALE GENOMIC DNA]</scope>
    <source>
        <strain evidence="2">DSM 45634</strain>
    </source>
</reference>
<accession>A0A0G3HEJ5</accession>
<sequence>MGRPLPGANIAGLQTGKRPLSWETCQDLLAVMCQDWGGQRMRVINPWLEKEHHPGGSFNPASLAAVRDTRRVAATLRDAWTGSNLVCPRAS</sequence>
<name>A0A0G3HEJ5_9CORY</name>
<proteinExistence type="predicted"/>
<dbReference type="EMBL" id="CP011546">
    <property type="protein sequence ID" value="AKK11709.1"/>
    <property type="molecule type" value="Genomic_DNA"/>
</dbReference>
<evidence type="ECO:0000313" key="1">
    <source>
        <dbReference type="EMBL" id="AKK11709.1"/>
    </source>
</evidence>
<gene>
    <name evidence="1" type="ORF">CUTER_08635</name>
</gene>
<protein>
    <submittedName>
        <fullName evidence="1">Uncharacterized protein</fullName>
    </submittedName>
</protein>
<dbReference type="PATRIC" id="fig|1072256.5.peg.1703"/>
<dbReference type="AlphaFoldDB" id="A0A0G3HEJ5"/>
<dbReference type="KEGG" id="cut:CUTER_08635"/>
<reference evidence="1 2" key="1">
    <citation type="journal article" date="2015" name="Genome Announc.">
        <title>Virulence Factor Genes Detected in the Complete Genome Sequence of Corynebacterium uterequi DSM 45634, Isolated from the Uterus of a Maiden Mare.</title>
        <authorList>
            <person name="Ruckert C."/>
            <person name="Kriete M."/>
            <person name="Jaenicke S."/>
            <person name="Winkler A."/>
            <person name="Tauch A."/>
        </authorList>
    </citation>
    <scope>NUCLEOTIDE SEQUENCE [LARGE SCALE GENOMIC DNA]</scope>
    <source>
        <strain evidence="1 2">DSM 45634</strain>
    </source>
</reference>
<dbReference type="Proteomes" id="UP000035548">
    <property type="component" value="Chromosome"/>
</dbReference>
<keyword evidence="2" id="KW-1185">Reference proteome</keyword>
<organism evidence="1 2">
    <name type="scientific">Corynebacterium uterequi</name>
    <dbReference type="NCBI Taxonomy" id="1072256"/>
    <lineage>
        <taxon>Bacteria</taxon>
        <taxon>Bacillati</taxon>
        <taxon>Actinomycetota</taxon>
        <taxon>Actinomycetes</taxon>
        <taxon>Mycobacteriales</taxon>
        <taxon>Corynebacteriaceae</taxon>
        <taxon>Corynebacterium</taxon>
    </lineage>
</organism>
<evidence type="ECO:0000313" key="2">
    <source>
        <dbReference type="Proteomes" id="UP000035548"/>
    </source>
</evidence>